<keyword evidence="3" id="KW-1185">Reference proteome</keyword>
<protein>
    <submittedName>
        <fullName evidence="2">Cupin domain-containing protein</fullName>
    </submittedName>
</protein>
<dbReference type="Pfam" id="PF07883">
    <property type="entry name" value="Cupin_2"/>
    <property type="match status" value="1"/>
</dbReference>
<reference evidence="2 3" key="1">
    <citation type="submission" date="2021-06" db="EMBL/GenBank/DDBJ databases">
        <authorList>
            <person name="Lee D.H."/>
        </authorList>
    </citation>
    <scope>NUCLEOTIDE SEQUENCE [LARGE SCALE GENOMIC DNA]</scope>
    <source>
        <strain evidence="2 3">MMS21-HV4-11</strain>
    </source>
</reference>
<evidence type="ECO:0000313" key="2">
    <source>
        <dbReference type="EMBL" id="MBU8873673.1"/>
    </source>
</evidence>
<comment type="caution">
    <text evidence="2">The sequence shown here is derived from an EMBL/GenBank/DDBJ whole genome shotgun (WGS) entry which is preliminary data.</text>
</comment>
<evidence type="ECO:0000259" key="1">
    <source>
        <dbReference type="Pfam" id="PF07883"/>
    </source>
</evidence>
<organism evidence="2 3">
    <name type="scientific">Reyranella humidisoli</name>
    <dbReference type="NCBI Taxonomy" id="2849149"/>
    <lineage>
        <taxon>Bacteria</taxon>
        <taxon>Pseudomonadati</taxon>
        <taxon>Pseudomonadota</taxon>
        <taxon>Alphaproteobacteria</taxon>
        <taxon>Hyphomicrobiales</taxon>
        <taxon>Reyranellaceae</taxon>
        <taxon>Reyranella</taxon>
    </lineage>
</organism>
<sequence length="133" mass="14857">MIRCVRIWTGEDQNSHVEEGWIDLKPGAHGDLLSGKIDVTSASLQETQPGGTYAWHTAPVRQLVITLSGTLDFKTRGEQHFTLAPGDILLAEDTTGGGHTWRLVDDQPWRRLYVVLGKDAPVPFRRATPEDRR</sequence>
<name>A0ABS6IHA8_9HYPH</name>
<dbReference type="EMBL" id="JAHOPB010000001">
    <property type="protein sequence ID" value="MBU8873673.1"/>
    <property type="molecule type" value="Genomic_DNA"/>
</dbReference>
<dbReference type="InterPro" id="IPR013096">
    <property type="entry name" value="Cupin_2"/>
</dbReference>
<accession>A0ABS6IHA8</accession>
<evidence type="ECO:0000313" key="3">
    <source>
        <dbReference type="Proteomes" id="UP000727907"/>
    </source>
</evidence>
<gene>
    <name evidence="2" type="ORF">KQ910_07850</name>
</gene>
<proteinExistence type="predicted"/>
<feature type="domain" description="Cupin type-2" evidence="1">
    <location>
        <begin position="44"/>
        <end position="111"/>
    </location>
</feature>
<dbReference type="Proteomes" id="UP000727907">
    <property type="component" value="Unassembled WGS sequence"/>
</dbReference>